<accession>A0AAV9SPN4</accession>
<dbReference type="EMBL" id="JAHHUM010000072">
    <property type="protein sequence ID" value="KAK5622855.1"/>
    <property type="molecule type" value="Genomic_DNA"/>
</dbReference>
<gene>
    <name evidence="1" type="ORF">CRENBAI_023796</name>
</gene>
<reference evidence="1 2" key="1">
    <citation type="submission" date="2021-06" db="EMBL/GenBank/DDBJ databases">
        <authorList>
            <person name="Palmer J.M."/>
        </authorList>
    </citation>
    <scope>NUCLEOTIDE SEQUENCE [LARGE SCALE GENOMIC DNA]</scope>
    <source>
        <strain evidence="1 2">MEX-2019</strain>
        <tissue evidence="1">Muscle</tissue>
    </source>
</reference>
<dbReference type="AlphaFoldDB" id="A0AAV9SPN4"/>
<evidence type="ECO:0000313" key="1">
    <source>
        <dbReference type="EMBL" id="KAK5622855.1"/>
    </source>
</evidence>
<protein>
    <submittedName>
        <fullName evidence="1">Uncharacterized protein</fullName>
    </submittedName>
</protein>
<comment type="caution">
    <text evidence="1">The sequence shown here is derived from an EMBL/GenBank/DDBJ whole genome shotgun (WGS) entry which is preliminary data.</text>
</comment>
<organism evidence="1 2">
    <name type="scientific">Crenichthys baileyi</name>
    <name type="common">White River springfish</name>
    <dbReference type="NCBI Taxonomy" id="28760"/>
    <lineage>
        <taxon>Eukaryota</taxon>
        <taxon>Metazoa</taxon>
        <taxon>Chordata</taxon>
        <taxon>Craniata</taxon>
        <taxon>Vertebrata</taxon>
        <taxon>Euteleostomi</taxon>
        <taxon>Actinopterygii</taxon>
        <taxon>Neopterygii</taxon>
        <taxon>Teleostei</taxon>
        <taxon>Neoteleostei</taxon>
        <taxon>Acanthomorphata</taxon>
        <taxon>Ovalentaria</taxon>
        <taxon>Atherinomorphae</taxon>
        <taxon>Cyprinodontiformes</taxon>
        <taxon>Goodeidae</taxon>
        <taxon>Crenichthys</taxon>
    </lineage>
</organism>
<sequence length="164" mass="17914">MPCTSPTRVSEVLYRHTPNLLPGSSMGFQRRVLLVWLYSLLPGSNIGFRDQSCSFGRASLPLTAFKLQHLHQADFEHQHPALPEAAVAVLYLISRGADEIVQVHLLCVPVPEFSNKDFQVDSPRVPVPEVTDKGVQGAGFQGSCIGAASLQDSVLCRTKSRSTD</sequence>
<proteinExistence type="predicted"/>
<keyword evidence="2" id="KW-1185">Reference proteome</keyword>
<name>A0AAV9SPN4_9TELE</name>
<evidence type="ECO:0000313" key="2">
    <source>
        <dbReference type="Proteomes" id="UP001311232"/>
    </source>
</evidence>
<dbReference type="Proteomes" id="UP001311232">
    <property type="component" value="Unassembled WGS sequence"/>
</dbReference>